<dbReference type="STRING" id="187979.ERS852385_00470"/>
<dbReference type="SUPFAM" id="SSF53067">
    <property type="entry name" value="Actin-like ATPase domain"/>
    <property type="match status" value="1"/>
</dbReference>
<keyword evidence="1" id="KW-0812">Transmembrane</keyword>
<name>A0A173X2L4_9FIRM</name>
<keyword evidence="3" id="KW-1185">Reference proteome</keyword>
<organism evidence="2 3">
    <name type="scientific">Mitsuokella jalaludinii</name>
    <dbReference type="NCBI Taxonomy" id="187979"/>
    <lineage>
        <taxon>Bacteria</taxon>
        <taxon>Bacillati</taxon>
        <taxon>Bacillota</taxon>
        <taxon>Negativicutes</taxon>
        <taxon>Selenomonadales</taxon>
        <taxon>Selenomonadaceae</taxon>
        <taxon>Mitsuokella</taxon>
    </lineage>
</organism>
<protein>
    <recommendedName>
        <fullName evidence="4">Fimbrial assembly protein (PilN)</fullName>
    </recommendedName>
</protein>
<dbReference type="AlphaFoldDB" id="A0A173X2L4"/>
<evidence type="ECO:0000313" key="2">
    <source>
        <dbReference type="EMBL" id="CUN44588.1"/>
    </source>
</evidence>
<dbReference type="InterPro" id="IPR043129">
    <property type="entry name" value="ATPase_NBD"/>
</dbReference>
<evidence type="ECO:0000313" key="3">
    <source>
        <dbReference type="Proteomes" id="UP000095546"/>
    </source>
</evidence>
<keyword evidence="1" id="KW-1133">Transmembrane helix</keyword>
<proteinExistence type="predicted"/>
<dbReference type="Gene3D" id="3.30.420.380">
    <property type="match status" value="1"/>
</dbReference>
<dbReference type="Proteomes" id="UP000095546">
    <property type="component" value="Unassembled WGS sequence"/>
</dbReference>
<sequence length="413" mass="45829">MSGREGAAEARGRMGSLQALCRGLLAAWRSRDAVRESSWLWDGRRRVVGIAEASGGRALLFAELLAEGESYQLVRTAKEQLAGNVTMAEAAAMRAKREGWQALDFAVCLPDEVVRFYEMELPPHMEGDEWREAAHWELDARLMAEGLDADAYAMAYRRQGEVSVMLAAAEHQYLEGLQAGFASQGITLRGMAALAPDDGSGEALLAEHGLELLPAQRMFLPAIAAALAALSDEPVLSLRLWGEMIPRRHFRYRRLAALCCAVTFLILFAAAFFDTRAYFEAKRDCEREEQALALLQRDEKTMRMTAKLQQEIQQRDAKAARLVEGAMPWYSVMVHLGRPELQTEGVWLKSVALRQDKKIEIRGAALSYGALSSFLQSFEADRDFFPQGPILEESAEETGAEKPGIAFRISLGI</sequence>
<evidence type="ECO:0000256" key="1">
    <source>
        <dbReference type="SAM" id="Phobius"/>
    </source>
</evidence>
<accession>A0A173X2L4</accession>
<dbReference type="OrthoDB" id="1664244at2"/>
<dbReference type="eggNOG" id="ENOG503376I">
    <property type="taxonomic scope" value="Bacteria"/>
</dbReference>
<reference evidence="2 3" key="1">
    <citation type="submission" date="2015-09" db="EMBL/GenBank/DDBJ databases">
        <authorList>
            <consortium name="Pathogen Informatics"/>
        </authorList>
    </citation>
    <scope>NUCLEOTIDE SEQUENCE [LARGE SCALE GENOMIC DNA]</scope>
    <source>
        <strain evidence="2 3">2789STDY5608828</strain>
    </source>
</reference>
<dbReference type="RefSeq" id="WP_148485430.1">
    <property type="nucleotide sequence ID" value="NZ_CABIWZ010000001.1"/>
</dbReference>
<evidence type="ECO:0008006" key="4">
    <source>
        <dbReference type="Google" id="ProtNLM"/>
    </source>
</evidence>
<keyword evidence="1" id="KW-0472">Membrane</keyword>
<dbReference type="EMBL" id="CYYU01000001">
    <property type="protein sequence ID" value="CUN44588.1"/>
    <property type="molecule type" value="Genomic_DNA"/>
</dbReference>
<feature type="transmembrane region" description="Helical" evidence="1">
    <location>
        <begin position="255"/>
        <end position="273"/>
    </location>
</feature>
<dbReference type="InterPro" id="IPR007813">
    <property type="entry name" value="PilN"/>
</dbReference>
<dbReference type="Pfam" id="PF05137">
    <property type="entry name" value="PilN"/>
    <property type="match status" value="1"/>
</dbReference>
<gene>
    <name evidence="2" type="ORF">ERS852385_00470</name>
</gene>